<protein>
    <submittedName>
        <fullName evidence="1">Uncharacterized protein</fullName>
    </submittedName>
</protein>
<accession>A0A834WQB0</accession>
<reference evidence="1" key="1">
    <citation type="submission" date="2020-09" db="EMBL/GenBank/DDBJ databases">
        <title>Genome-Enabled Discovery of Anthraquinone Biosynthesis in Senna tora.</title>
        <authorList>
            <person name="Kang S.-H."/>
            <person name="Pandey R.P."/>
            <person name="Lee C.-M."/>
            <person name="Sim J.-S."/>
            <person name="Jeong J.-T."/>
            <person name="Choi B.-S."/>
            <person name="Jung M."/>
            <person name="Ginzburg D."/>
            <person name="Zhao K."/>
            <person name="Won S.Y."/>
            <person name="Oh T.-J."/>
            <person name="Yu Y."/>
            <person name="Kim N.-H."/>
            <person name="Lee O.R."/>
            <person name="Lee T.-H."/>
            <person name="Bashyal P."/>
            <person name="Kim T.-S."/>
            <person name="Lee W.-H."/>
            <person name="Kawkins C."/>
            <person name="Kim C.-K."/>
            <person name="Kim J.S."/>
            <person name="Ahn B.O."/>
            <person name="Rhee S.Y."/>
            <person name="Sohng J.K."/>
        </authorList>
    </citation>
    <scope>NUCLEOTIDE SEQUENCE</scope>
    <source>
        <tissue evidence="1">Leaf</tissue>
    </source>
</reference>
<proteinExistence type="predicted"/>
<dbReference type="EMBL" id="JAAIUW010000005">
    <property type="protein sequence ID" value="KAF7830737.1"/>
    <property type="molecule type" value="Genomic_DNA"/>
</dbReference>
<gene>
    <name evidence="1" type="ORF">G2W53_013070</name>
</gene>
<dbReference type="Proteomes" id="UP000634136">
    <property type="component" value="Unassembled WGS sequence"/>
</dbReference>
<evidence type="ECO:0000313" key="1">
    <source>
        <dbReference type="EMBL" id="KAF7830737.1"/>
    </source>
</evidence>
<organism evidence="1 2">
    <name type="scientific">Senna tora</name>
    <dbReference type="NCBI Taxonomy" id="362788"/>
    <lineage>
        <taxon>Eukaryota</taxon>
        <taxon>Viridiplantae</taxon>
        <taxon>Streptophyta</taxon>
        <taxon>Embryophyta</taxon>
        <taxon>Tracheophyta</taxon>
        <taxon>Spermatophyta</taxon>
        <taxon>Magnoliopsida</taxon>
        <taxon>eudicotyledons</taxon>
        <taxon>Gunneridae</taxon>
        <taxon>Pentapetalae</taxon>
        <taxon>rosids</taxon>
        <taxon>fabids</taxon>
        <taxon>Fabales</taxon>
        <taxon>Fabaceae</taxon>
        <taxon>Caesalpinioideae</taxon>
        <taxon>Cassia clade</taxon>
        <taxon>Senna</taxon>
    </lineage>
</organism>
<sequence>MGLYFHPVHNPDGALQWIRD</sequence>
<name>A0A834WQB0_9FABA</name>
<comment type="caution">
    <text evidence="1">The sequence shown here is derived from an EMBL/GenBank/DDBJ whole genome shotgun (WGS) entry which is preliminary data.</text>
</comment>
<evidence type="ECO:0000313" key="2">
    <source>
        <dbReference type="Proteomes" id="UP000634136"/>
    </source>
</evidence>
<keyword evidence="2" id="KW-1185">Reference proteome</keyword>
<dbReference type="AlphaFoldDB" id="A0A834WQB0"/>